<sequence length="402" mass="44753">MPEFEREPLDLSAIPQKLQKHVQPDAPSKLKMMAARGMLPAPPEQMVKVLYQLHFDSDQKVAGAAKDSLADMPPNVLGPAIQNADHAGLLDWVGTVRADSSEIGTIVVRNQATDDQTVARLAEKADSQLADVIATNQVRILRTPKIIEGLYKNTAVSSATIDSLIELAQRNNVELKGLPGLSDALKTGQDLFGDKGADDESFSALLQQESERVEKEEEKRRMLEEAGEKLTRSQREKLRQELDLGPEEEEEEGDEFDELDDGSGARGNLYAQLSDMSIAQKIRLATVGSREAIKILVRDQNKLVHMAAIKSPRIKPADIAKFAGNKSLPDNVIEYIANNRDWTRKYDVVKNLVNNPKTPLKDTMKFLKHLRQNDLRDVMRSRNVPHQVSRAAKSLMRKRAGT</sequence>
<dbReference type="EMBL" id="CP041186">
    <property type="protein sequence ID" value="QDG51913.1"/>
    <property type="molecule type" value="Genomic_DNA"/>
</dbReference>
<gene>
    <name evidence="2" type="ORF">FIV42_14540</name>
</gene>
<protein>
    <submittedName>
        <fullName evidence="2">Uncharacterized protein</fullName>
    </submittedName>
</protein>
<name>A0A4Y6PUJ2_PERCE</name>
<dbReference type="RefSeq" id="WP_141198391.1">
    <property type="nucleotide sequence ID" value="NZ_CP041186.1"/>
</dbReference>
<feature type="region of interest" description="Disordered" evidence="1">
    <location>
        <begin position="209"/>
        <end position="264"/>
    </location>
</feature>
<proteinExistence type="predicted"/>
<evidence type="ECO:0000313" key="3">
    <source>
        <dbReference type="Proteomes" id="UP000315995"/>
    </source>
</evidence>
<feature type="compositionally biased region" description="Acidic residues" evidence="1">
    <location>
        <begin position="244"/>
        <end position="261"/>
    </location>
</feature>
<accession>A0A4Y6PUJ2</accession>
<organism evidence="2 3">
    <name type="scientific">Persicimonas caeni</name>
    <dbReference type="NCBI Taxonomy" id="2292766"/>
    <lineage>
        <taxon>Bacteria</taxon>
        <taxon>Deltaproteobacteria</taxon>
        <taxon>Bradymonadales</taxon>
        <taxon>Bradymonadaceae</taxon>
        <taxon>Persicimonas</taxon>
    </lineage>
</organism>
<dbReference type="Proteomes" id="UP000315995">
    <property type="component" value="Chromosome"/>
</dbReference>
<feature type="compositionally biased region" description="Basic and acidic residues" evidence="1">
    <location>
        <begin position="209"/>
        <end position="242"/>
    </location>
</feature>
<accession>A0A5B8Y642</accession>
<reference evidence="2 3" key="1">
    <citation type="submission" date="2019-06" db="EMBL/GenBank/DDBJ databases">
        <title>Persicimonas caeni gen. nov., sp. nov., a predatory bacterium isolated from solar saltern.</title>
        <authorList>
            <person name="Wang S."/>
        </authorList>
    </citation>
    <scope>NUCLEOTIDE SEQUENCE [LARGE SCALE GENOMIC DNA]</scope>
    <source>
        <strain evidence="2 3">YN101</strain>
    </source>
</reference>
<dbReference type="OrthoDB" id="5506355at2"/>
<dbReference type="AlphaFoldDB" id="A0A4Y6PUJ2"/>
<evidence type="ECO:0000256" key="1">
    <source>
        <dbReference type="SAM" id="MobiDB-lite"/>
    </source>
</evidence>
<keyword evidence="3" id="KW-1185">Reference proteome</keyword>
<evidence type="ECO:0000313" key="2">
    <source>
        <dbReference type="EMBL" id="QDG51913.1"/>
    </source>
</evidence>